<dbReference type="SMART" id="SM00852">
    <property type="entry name" value="MoCF_biosynth"/>
    <property type="match status" value="1"/>
</dbReference>
<dbReference type="InterPro" id="IPR050101">
    <property type="entry name" value="CinA"/>
</dbReference>
<evidence type="ECO:0000313" key="4">
    <source>
        <dbReference type="Proteomes" id="UP000663859"/>
    </source>
</evidence>
<keyword evidence="4" id="KW-1185">Reference proteome</keyword>
<dbReference type="AlphaFoldDB" id="A0A8J2BS85"/>
<gene>
    <name evidence="3" type="ORF">MPNT_60066</name>
</gene>
<evidence type="ECO:0000256" key="1">
    <source>
        <dbReference type="HAMAP-Rule" id="MF_00226"/>
    </source>
</evidence>
<dbReference type="InterPro" id="IPR008136">
    <property type="entry name" value="CinA_C"/>
</dbReference>
<comment type="similarity">
    <text evidence="1">Belongs to the CinA family.</text>
</comment>
<organism evidence="3 4">
    <name type="scientific">Candidatus Methylacidithermus pantelleriae</name>
    <dbReference type="NCBI Taxonomy" id="2744239"/>
    <lineage>
        <taxon>Bacteria</taxon>
        <taxon>Pseudomonadati</taxon>
        <taxon>Verrucomicrobiota</taxon>
        <taxon>Methylacidiphilae</taxon>
        <taxon>Methylacidiphilales</taxon>
        <taxon>Methylacidiphilaceae</taxon>
        <taxon>Candidatus Methylacidithermus</taxon>
    </lineage>
</organism>
<dbReference type="PIRSF" id="PIRSF006728">
    <property type="entry name" value="CinA"/>
    <property type="match status" value="1"/>
</dbReference>
<accession>A0A8J2BS85</accession>
<proteinExistence type="inferred from homology"/>
<dbReference type="HAMAP" id="MF_00226_B">
    <property type="entry name" value="CinA_B"/>
    <property type="match status" value="1"/>
</dbReference>
<comment type="caution">
    <text evidence="3">The sequence shown here is derived from an EMBL/GenBank/DDBJ whole genome shotgun (WGS) entry which is preliminary data.</text>
</comment>
<dbReference type="InterPro" id="IPR001453">
    <property type="entry name" value="MoaB/Mog_dom"/>
</dbReference>
<name>A0A8J2BS85_9BACT</name>
<sequence>MRVEVVNTGNELLSGRVLNHHLAFLGRELFALGLRIARQVTVPDGEGLSEVLREAWIRCELLVVTGGLGPTSDDVTRRAAAEAIGVELEFRPELEAEVCRTYESQGLRGTEWAARAQAWVLRGAKLLPNPFGTAWGMIVEKEGKSIVLLPGPPRELQPMWRDHVVPWLKEKLGVRSLFEHRFRTFGLGESRIEDRIGSLLRKFRSVEIGYYEHLGEVELRVVSSDFREWEEAIEVIRERLGDWIFSEDGESLEEVVIHAARSLGKKLAVAESCTGGLLAHRLTNVPGSSLVFTFGWVTYGAVAKVQELGVPQEVLERWGEVSGPTAEAMAYGALERSGADVAVGITGVAGPGASPGGPPAGTAWIGLAWPGQKRSFACFHEVGDRPSFKFLLTQEALDLVRRKLLGLPDKG</sequence>
<protein>
    <recommendedName>
        <fullName evidence="1">CinA-like protein</fullName>
    </recommendedName>
</protein>
<dbReference type="RefSeq" id="WP_174582431.1">
    <property type="nucleotide sequence ID" value="NZ_CAJNOB010000056.1"/>
</dbReference>
<dbReference type="Gene3D" id="3.90.950.20">
    <property type="entry name" value="CinA-like"/>
    <property type="match status" value="1"/>
</dbReference>
<dbReference type="Pfam" id="PF00994">
    <property type="entry name" value="MoCF_biosynth"/>
    <property type="match status" value="1"/>
</dbReference>
<dbReference type="SUPFAM" id="SSF53218">
    <property type="entry name" value="Molybdenum cofactor biosynthesis proteins"/>
    <property type="match status" value="1"/>
</dbReference>
<dbReference type="Gene3D" id="3.30.70.2860">
    <property type="match status" value="1"/>
</dbReference>
<evidence type="ECO:0000313" key="3">
    <source>
        <dbReference type="EMBL" id="CAF0703678.1"/>
    </source>
</evidence>
<feature type="domain" description="MoaB/Mog" evidence="2">
    <location>
        <begin position="4"/>
        <end position="171"/>
    </location>
</feature>
<reference evidence="3" key="1">
    <citation type="submission" date="2021-02" db="EMBL/GenBank/DDBJ databases">
        <authorList>
            <person name="Cremers G."/>
            <person name="Picone N."/>
        </authorList>
    </citation>
    <scope>NUCLEOTIDE SEQUENCE</scope>
    <source>
        <strain evidence="3">PQ17</strain>
    </source>
</reference>
<dbReference type="Proteomes" id="UP000663859">
    <property type="component" value="Unassembled WGS sequence"/>
</dbReference>
<dbReference type="InterPro" id="IPR008135">
    <property type="entry name" value="Competence-induced_CinA"/>
</dbReference>
<dbReference type="NCBIfam" id="TIGR00200">
    <property type="entry name" value="cinA_nterm"/>
    <property type="match status" value="1"/>
</dbReference>
<dbReference type="Gene3D" id="3.40.980.10">
    <property type="entry name" value="MoaB/Mog-like domain"/>
    <property type="match status" value="1"/>
</dbReference>
<dbReference type="InterPro" id="IPR036425">
    <property type="entry name" value="MoaB/Mog-like_dom_sf"/>
</dbReference>
<dbReference type="NCBIfam" id="TIGR00199">
    <property type="entry name" value="PncC_domain"/>
    <property type="match status" value="1"/>
</dbReference>
<dbReference type="Pfam" id="PF18146">
    <property type="entry name" value="CinA_KH"/>
    <property type="match status" value="1"/>
</dbReference>
<dbReference type="InterPro" id="IPR041424">
    <property type="entry name" value="CinA_KH"/>
</dbReference>
<dbReference type="PANTHER" id="PTHR13939:SF0">
    <property type="entry name" value="NMN AMIDOHYDROLASE-LIKE PROTEIN YFAY"/>
    <property type="match status" value="1"/>
</dbReference>
<dbReference type="EMBL" id="CAJNOB010000056">
    <property type="protein sequence ID" value="CAF0703678.1"/>
    <property type="molecule type" value="Genomic_DNA"/>
</dbReference>
<dbReference type="SUPFAM" id="SSF142433">
    <property type="entry name" value="CinA-like"/>
    <property type="match status" value="1"/>
</dbReference>
<dbReference type="CDD" id="cd00885">
    <property type="entry name" value="cinA"/>
    <property type="match status" value="1"/>
</dbReference>
<dbReference type="InterPro" id="IPR036653">
    <property type="entry name" value="CinA-like_C"/>
</dbReference>
<evidence type="ECO:0000259" key="2">
    <source>
        <dbReference type="SMART" id="SM00852"/>
    </source>
</evidence>
<dbReference type="PANTHER" id="PTHR13939">
    <property type="entry name" value="NICOTINAMIDE-NUCLEOTIDE AMIDOHYDROLASE PNCC"/>
    <property type="match status" value="1"/>
</dbReference>
<dbReference type="Pfam" id="PF02464">
    <property type="entry name" value="CinA"/>
    <property type="match status" value="1"/>
</dbReference>